<evidence type="ECO:0000256" key="1">
    <source>
        <dbReference type="ARBA" id="ARBA00009437"/>
    </source>
</evidence>
<organism evidence="6 7">
    <name type="scientific">Vreelandella rituensis</name>
    <dbReference type="NCBI Taxonomy" id="2282306"/>
    <lineage>
        <taxon>Bacteria</taxon>
        <taxon>Pseudomonadati</taxon>
        <taxon>Pseudomonadota</taxon>
        <taxon>Gammaproteobacteria</taxon>
        <taxon>Oceanospirillales</taxon>
        <taxon>Halomonadaceae</taxon>
        <taxon>Vreelandella</taxon>
    </lineage>
</organism>
<dbReference type="SUPFAM" id="SSF53850">
    <property type="entry name" value="Periplasmic binding protein-like II"/>
    <property type="match status" value="1"/>
</dbReference>
<keyword evidence="3" id="KW-0238">DNA-binding</keyword>
<evidence type="ECO:0000256" key="2">
    <source>
        <dbReference type="ARBA" id="ARBA00023015"/>
    </source>
</evidence>
<sequence length="322" mass="36010">MDTDLLRAFVTVAECQGFSAAGKVLHRTQSAVSLQIKRLEDKMRQPLFERTSRSVLLTAAGERLLPYARHILKLEDEAKDLLRGGTHGEIIRLGTSEEQAAAYLPDLLPRFSAQFPHIQLEVQCDISDNLVKRFQEGLLDVVLSVRHKPTQSGQLLGWEPMVWVIAEHASIEQWQILPLALNPEGCIFRAHALSALGREEKRWELRYVSQSPTGINVPVQNGLAVTIKTPRSVPTGCRIVAKEEDLPHLGHVEIELHQRPGHSSEAFQAFCQALEGIVAEHDSIACLGDNNEVQCRALEPSDDSFKESNRRMRQDFVQTAGH</sequence>
<dbReference type="EMBL" id="QPIJ01000014">
    <property type="protein sequence ID" value="RCV92368.1"/>
    <property type="molecule type" value="Genomic_DNA"/>
</dbReference>
<name>A0A368U5G4_9GAMM</name>
<protein>
    <submittedName>
        <fullName evidence="6">LysR family transcriptional regulator</fullName>
    </submittedName>
</protein>
<keyword evidence="4" id="KW-0804">Transcription</keyword>
<dbReference type="Gene3D" id="3.40.190.10">
    <property type="entry name" value="Periplasmic binding protein-like II"/>
    <property type="match status" value="2"/>
</dbReference>
<dbReference type="PRINTS" id="PR00039">
    <property type="entry name" value="HTHLYSR"/>
</dbReference>
<dbReference type="Pfam" id="PF03466">
    <property type="entry name" value="LysR_substrate"/>
    <property type="match status" value="1"/>
</dbReference>
<dbReference type="InterPro" id="IPR050176">
    <property type="entry name" value="LTTR"/>
</dbReference>
<evidence type="ECO:0000256" key="3">
    <source>
        <dbReference type="ARBA" id="ARBA00023125"/>
    </source>
</evidence>
<reference evidence="6 7" key="1">
    <citation type="submission" date="2018-07" db="EMBL/GenBank/DDBJ databases">
        <title>Halomonas rutogse sp. nov., isolated from Lake TangqianCo on Tibetan Plateau.</title>
        <authorList>
            <person name="Lu H."/>
            <person name="Xing P."/>
            <person name="Wu Q."/>
        </authorList>
    </citation>
    <scope>NUCLEOTIDE SEQUENCE [LARGE SCALE GENOMIC DNA]</scope>
    <source>
        <strain evidence="6 7">TQ8S</strain>
    </source>
</reference>
<dbReference type="GO" id="GO:0003700">
    <property type="term" value="F:DNA-binding transcription factor activity"/>
    <property type="evidence" value="ECO:0007669"/>
    <property type="project" value="InterPro"/>
</dbReference>
<feature type="domain" description="HTH lysR-type" evidence="5">
    <location>
        <begin position="1"/>
        <end position="58"/>
    </location>
</feature>
<comment type="similarity">
    <text evidence="1">Belongs to the LysR transcriptional regulatory family.</text>
</comment>
<evidence type="ECO:0000256" key="4">
    <source>
        <dbReference type="ARBA" id="ARBA00023163"/>
    </source>
</evidence>
<dbReference type="Proteomes" id="UP000253204">
    <property type="component" value="Unassembled WGS sequence"/>
</dbReference>
<dbReference type="RefSeq" id="WP_114486447.1">
    <property type="nucleotide sequence ID" value="NZ_CBCSHM010000011.1"/>
</dbReference>
<keyword evidence="7" id="KW-1185">Reference proteome</keyword>
<keyword evidence="2" id="KW-0805">Transcription regulation</keyword>
<dbReference type="Pfam" id="PF00126">
    <property type="entry name" value="HTH_1"/>
    <property type="match status" value="1"/>
</dbReference>
<dbReference type="OrthoDB" id="5723059at2"/>
<dbReference type="Gene3D" id="1.10.10.10">
    <property type="entry name" value="Winged helix-like DNA-binding domain superfamily/Winged helix DNA-binding domain"/>
    <property type="match status" value="1"/>
</dbReference>
<proteinExistence type="inferred from homology"/>
<dbReference type="PANTHER" id="PTHR30579:SF7">
    <property type="entry name" value="HTH-TYPE TRANSCRIPTIONAL REGULATOR LRHA-RELATED"/>
    <property type="match status" value="1"/>
</dbReference>
<accession>A0A368U5G4</accession>
<dbReference type="AlphaFoldDB" id="A0A368U5G4"/>
<dbReference type="InterPro" id="IPR005119">
    <property type="entry name" value="LysR_subst-bd"/>
</dbReference>
<gene>
    <name evidence="6" type="ORF">DU506_08145</name>
</gene>
<dbReference type="FunFam" id="1.10.10.10:FF:000001">
    <property type="entry name" value="LysR family transcriptional regulator"/>
    <property type="match status" value="1"/>
</dbReference>
<evidence type="ECO:0000313" key="7">
    <source>
        <dbReference type="Proteomes" id="UP000253204"/>
    </source>
</evidence>
<comment type="caution">
    <text evidence="6">The sequence shown here is derived from an EMBL/GenBank/DDBJ whole genome shotgun (WGS) entry which is preliminary data.</text>
</comment>
<evidence type="ECO:0000259" key="5">
    <source>
        <dbReference type="PROSITE" id="PS50931"/>
    </source>
</evidence>
<dbReference type="InterPro" id="IPR036388">
    <property type="entry name" value="WH-like_DNA-bd_sf"/>
</dbReference>
<dbReference type="InterPro" id="IPR036390">
    <property type="entry name" value="WH_DNA-bd_sf"/>
</dbReference>
<dbReference type="PANTHER" id="PTHR30579">
    <property type="entry name" value="TRANSCRIPTIONAL REGULATOR"/>
    <property type="match status" value="1"/>
</dbReference>
<dbReference type="SUPFAM" id="SSF46785">
    <property type="entry name" value="Winged helix' DNA-binding domain"/>
    <property type="match status" value="1"/>
</dbReference>
<dbReference type="PROSITE" id="PS50931">
    <property type="entry name" value="HTH_LYSR"/>
    <property type="match status" value="1"/>
</dbReference>
<dbReference type="GO" id="GO:0003677">
    <property type="term" value="F:DNA binding"/>
    <property type="evidence" value="ECO:0007669"/>
    <property type="project" value="UniProtKB-KW"/>
</dbReference>
<evidence type="ECO:0000313" key="6">
    <source>
        <dbReference type="EMBL" id="RCV92368.1"/>
    </source>
</evidence>
<dbReference type="InterPro" id="IPR000847">
    <property type="entry name" value="LysR_HTH_N"/>
</dbReference>